<protein>
    <submittedName>
        <fullName evidence="1">Uncharacterized protein</fullName>
    </submittedName>
</protein>
<reference evidence="1 2" key="1">
    <citation type="submission" date="2023-08" db="EMBL/GenBank/DDBJ databases">
        <title>Black Yeasts Isolated from many extreme environments.</title>
        <authorList>
            <person name="Coleine C."/>
            <person name="Stajich J.E."/>
            <person name="Selbmann L."/>
        </authorList>
    </citation>
    <scope>NUCLEOTIDE SEQUENCE [LARGE SCALE GENOMIC DNA]</scope>
    <source>
        <strain evidence="1 2">CCFEE 5386</strain>
    </source>
</reference>
<comment type="caution">
    <text evidence="1">The sequence shown here is derived from an EMBL/GenBank/DDBJ whole genome shotgun (WGS) entry which is preliminary data.</text>
</comment>
<dbReference type="Proteomes" id="UP001308179">
    <property type="component" value="Unassembled WGS sequence"/>
</dbReference>
<evidence type="ECO:0000313" key="2">
    <source>
        <dbReference type="Proteomes" id="UP001308179"/>
    </source>
</evidence>
<keyword evidence="2" id="KW-1185">Reference proteome</keyword>
<name>A0ABR0LF77_9PEZI</name>
<accession>A0ABR0LF77</accession>
<evidence type="ECO:0000313" key="1">
    <source>
        <dbReference type="EMBL" id="KAK5147887.1"/>
    </source>
</evidence>
<dbReference type="EMBL" id="JAVRRR010000021">
    <property type="protein sequence ID" value="KAK5147887.1"/>
    <property type="molecule type" value="Genomic_DNA"/>
</dbReference>
<gene>
    <name evidence="1" type="ORF">LTR32_000703</name>
</gene>
<organism evidence="1 2">
    <name type="scientific">Rachicladosporium monterosium</name>
    <dbReference type="NCBI Taxonomy" id="1507873"/>
    <lineage>
        <taxon>Eukaryota</taxon>
        <taxon>Fungi</taxon>
        <taxon>Dikarya</taxon>
        <taxon>Ascomycota</taxon>
        <taxon>Pezizomycotina</taxon>
        <taxon>Dothideomycetes</taxon>
        <taxon>Dothideomycetidae</taxon>
        <taxon>Cladosporiales</taxon>
        <taxon>Cladosporiaceae</taxon>
        <taxon>Rachicladosporium</taxon>
    </lineage>
</organism>
<proteinExistence type="predicted"/>
<sequence>MEAVQERLDDPNADWRLMDNDANELEQARKMLLAVDEANREIMSGASRAFPGTSDYVDRRNTVGRRRVRGSLLRTEVHADMVEASAEHRGTGDGWCWDDVAKSCAEIACARLQRLGRNGPVEGHECLDSSLPADLVKEATLGGKTSMAGEAV</sequence>